<feature type="compositionally biased region" description="Basic and acidic residues" evidence="1">
    <location>
        <begin position="51"/>
        <end position="66"/>
    </location>
</feature>
<feature type="region of interest" description="Disordered" evidence="1">
    <location>
        <begin position="112"/>
        <end position="162"/>
    </location>
</feature>
<organism evidence="2 3">
    <name type="scientific">Pristionchus pacificus</name>
    <name type="common">Parasitic nematode worm</name>
    <dbReference type="NCBI Taxonomy" id="54126"/>
    <lineage>
        <taxon>Eukaryota</taxon>
        <taxon>Metazoa</taxon>
        <taxon>Ecdysozoa</taxon>
        <taxon>Nematoda</taxon>
        <taxon>Chromadorea</taxon>
        <taxon>Rhabditida</taxon>
        <taxon>Rhabditina</taxon>
        <taxon>Diplogasteromorpha</taxon>
        <taxon>Diplogasteroidea</taxon>
        <taxon>Neodiplogasteridae</taxon>
        <taxon>Pristionchus</taxon>
    </lineage>
</organism>
<accession>A0A8R1UVQ4</accession>
<reference evidence="2" key="2">
    <citation type="submission" date="2022-06" db="UniProtKB">
        <authorList>
            <consortium name="EnsemblMetazoa"/>
        </authorList>
    </citation>
    <scope>IDENTIFICATION</scope>
    <source>
        <strain evidence="2">PS312</strain>
    </source>
</reference>
<reference evidence="3" key="1">
    <citation type="journal article" date="2008" name="Nat. Genet.">
        <title>The Pristionchus pacificus genome provides a unique perspective on nematode lifestyle and parasitism.</title>
        <authorList>
            <person name="Dieterich C."/>
            <person name="Clifton S.W."/>
            <person name="Schuster L.N."/>
            <person name="Chinwalla A."/>
            <person name="Delehaunty K."/>
            <person name="Dinkelacker I."/>
            <person name="Fulton L."/>
            <person name="Fulton R."/>
            <person name="Godfrey J."/>
            <person name="Minx P."/>
            <person name="Mitreva M."/>
            <person name="Roeseler W."/>
            <person name="Tian H."/>
            <person name="Witte H."/>
            <person name="Yang S.P."/>
            <person name="Wilson R.K."/>
            <person name="Sommer R.J."/>
        </authorList>
    </citation>
    <scope>NUCLEOTIDE SEQUENCE [LARGE SCALE GENOMIC DNA]</scope>
    <source>
        <strain evidence="3">PS312</strain>
    </source>
</reference>
<dbReference type="Proteomes" id="UP000005239">
    <property type="component" value="Unassembled WGS sequence"/>
</dbReference>
<sequence length="162" mass="17568">MFSDDQKKKNGGKGGINFDSLDEKLSDKMDKVSIRDKSLTKYGDGASRPTTVEKLRNSFKKGEKKSTQSLNISSNTDKEKMSKRSNSVDKSNDLTMSLFGAASVVCNIVEISKDSTMNGKKNKSLAHTGKKDSVGSDSGKASGPFSSIKEAQQNKKKSVDED</sequence>
<feature type="region of interest" description="Disordered" evidence="1">
    <location>
        <begin position="1"/>
        <end position="21"/>
    </location>
</feature>
<gene>
    <name evidence="2" type="primary">WBGene00278401</name>
</gene>
<dbReference type="AlphaFoldDB" id="A0A2A6CR16"/>
<dbReference type="EnsemblMetazoa" id="PPA40032.1">
    <property type="protein sequence ID" value="PPA40032.1"/>
    <property type="gene ID" value="WBGene00278401"/>
</dbReference>
<proteinExistence type="predicted"/>
<evidence type="ECO:0000313" key="3">
    <source>
        <dbReference type="Proteomes" id="UP000005239"/>
    </source>
</evidence>
<name>A0A2A6CR16_PRIPA</name>
<protein>
    <submittedName>
        <fullName evidence="2">Uncharacterized protein</fullName>
    </submittedName>
</protein>
<dbReference type="OrthoDB" id="5865302at2759"/>
<evidence type="ECO:0000313" key="2">
    <source>
        <dbReference type="EnsemblMetazoa" id="PPA40032.1"/>
    </source>
</evidence>
<feature type="region of interest" description="Disordered" evidence="1">
    <location>
        <begin position="40"/>
        <end position="92"/>
    </location>
</feature>
<feature type="compositionally biased region" description="Basic and acidic residues" evidence="1">
    <location>
        <begin position="76"/>
        <end position="92"/>
    </location>
</feature>
<keyword evidence="3" id="KW-1185">Reference proteome</keyword>
<evidence type="ECO:0000256" key="1">
    <source>
        <dbReference type="SAM" id="MobiDB-lite"/>
    </source>
</evidence>
<accession>A0A2A6CR16</accession>